<dbReference type="EMBL" id="WRXN01000003">
    <property type="protein sequence ID" value="MVT08590.1"/>
    <property type="molecule type" value="Genomic_DNA"/>
</dbReference>
<dbReference type="AlphaFoldDB" id="A0A7K1U2Q3"/>
<dbReference type="InterPro" id="IPR053169">
    <property type="entry name" value="MUG_Protein"/>
</dbReference>
<comment type="caution">
    <text evidence="2">The sequence shown here is derived from an EMBL/GenBank/DDBJ whole genome shotgun (WGS) entry which is preliminary data.</text>
</comment>
<organism evidence="2 3">
    <name type="scientific">Chitinophaga tropicalis</name>
    <dbReference type="NCBI Taxonomy" id="2683588"/>
    <lineage>
        <taxon>Bacteria</taxon>
        <taxon>Pseudomonadati</taxon>
        <taxon>Bacteroidota</taxon>
        <taxon>Chitinophagia</taxon>
        <taxon>Chitinophagales</taxon>
        <taxon>Chitinophagaceae</taxon>
        <taxon>Chitinophaga</taxon>
    </lineage>
</organism>
<dbReference type="SUPFAM" id="SSF48208">
    <property type="entry name" value="Six-hairpin glycosidases"/>
    <property type="match status" value="1"/>
</dbReference>
<evidence type="ECO:0000256" key="1">
    <source>
        <dbReference type="SAM" id="SignalP"/>
    </source>
</evidence>
<gene>
    <name evidence="2" type="ORF">GO493_09990</name>
</gene>
<dbReference type="PROSITE" id="PS51257">
    <property type="entry name" value="PROKAR_LIPOPROTEIN"/>
    <property type="match status" value="1"/>
</dbReference>
<dbReference type="PANTHER" id="PTHR47791:SF3">
    <property type="entry name" value="MEIOTICALLY UP-REGULATED GENE 191 PROTEIN"/>
    <property type="match status" value="1"/>
</dbReference>
<evidence type="ECO:0000313" key="3">
    <source>
        <dbReference type="Proteomes" id="UP000461730"/>
    </source>
</evidence>
<dbReference type="PANTHER" id="PTHR47791">
    <property type="entry name" value="MEIOTICALLY UP-REGULATED GENE 191 PROTEIN"/>
    <property type="match status" value="1"/>
</dbReference>
<evidence type="ECO:0000313" key="2">
    <source>
        <dbReference type="EMBL" id="MVT08590.1"/>
    </source>
</evidence>
<proteinExistence type="predicted"/>
<dbReference type="InterPro" id="IPR008928">
    <property type="entry name" value="6-hairpin_glycosidase_sf"/>
</dbReference>
<accession>A0A7K1U2Q3</accession>
<dbReference type="Proteomes" id="UP000461730">
    <property type="component" value="Unassembled WGS sequence"/>
</dbReference>
<keyword evidence="3" id="KW-1185">Reference proteome</keyword>
<feature type="chain" id="PRO_5029468819" evidence="1">
    <location>
        <begin position="28"/>
        <end position="380"/>
    </location>
</feature>
<protein>
    <submittedName>
        <fullName evidence="2">Alpha-1,6-mannanase</fullName>
    </submittedName>
</protein>
<keyword evidence="1" id="KW-0732">Signal</keyword>
<dbReference type="GO" id="GO:0005975">
    <property type="term" value="P:carbohydrate metabolic process"/>
    <property type="evidence" value="ECO:0007669"/>
    <property type="project" value="InterPro"/>
</dbReference>
<name>A0A7K1U2Q3_9BACT</name>
<dbReference type="Gene3D" id="1.50.10.20">
    <property type="match status" value="1"/>
</dbReference>
<dbReference type="InterPro" id="IPR005198">
    <property type="entry name" value="Glyco_hydro_76"/>
</dbReference>
<sequence length="380" mass="43652">MTRNTCIMIRLRSIFTIAILLLGTACGKSKDREVTPEEPPVLPGVSFTDKDATTAFNTFNEYFYSKADKLYYSNTEKKDIGAIWTQAVYWDLIMDTYKRTGNAAHRAMIDDLYQGGYNRYDKYNWSNKVVWFIYDDMMWWIISLARAHQITGNTEYLSRAMEGFQYVYKESYDPVNGGMWWDFKHTGKNSCIHFPTIIAAMTLYNITKDTAYLNKAKDLYSWGRTNLYDNTKGRVADNNIKGNKGFSDYTYNQGTFIGAAVMLYKETGEQAYLDDARQAADYTKQSMCDADGILPAEGDWNEQGVLKAIFGHYIMTLIKDANQQQYLPWIRKNVNTAWGNRDPARGIMHRNYKIPCPTGIVQSYEASSAVELMQVCPPEK</sequence>
<reference evidence="2 3" key="1">
    <citation type="submission" date="2019-12" db="EMBL/GenBank/DDBJ databases">
        <title>Chitinophaga sp. strain ysch24 (GDMCC 1.1355), whole genome shotgun sequence.</title>
        <authorList>
            <person name="Zhang X."/>
        </authorList>
    </citation>
    <scope>NUCLEOTIDE SEQUENCE [LARGE SCALE GENOMIC DNA]</scope>
    <source>
        <strain evidence="3">ysch24</strain>
    </source>
</reference>
<dbReference type="Pfam" id="PF03663">
    <property type="entry name" value="Glyco_hydro_76"/>
    <property type="match status" value="1"/>
</dbReference>
<feature type="signal peptide" evidence="1">
    <location>
        <begin position="1"/>
        <end position="27"/>
    </location>
</feature>